<accession>I2H8Z8</accession>
<dbReference type="GeneID" id="14498027"/>
<dbReference type="FunCoup" id="I2H8Z8">
    <property type="interactions" value="57"/>
</dbReference>
<keyword evidence="3" id="KW-1185">Reference proteome</keyword>
<dbReference type="AlphaFoldDB" id="I2H8Z8"/>
<dbReference type="RefSeq" id="XP_004182369.1">
    <property type="nucleotide sequence ID" value="XM_004182321.1"/>
</dbReference>
<evidence type="ECO:0000256" key="1">
    <source>
        <dbReference type="SAM" id="MobiDB-lite"/>
    </source>
</evidence>
<dbReference type="EMBL" id="HE806324">
    <property type="protein sequence ID" value="CCH62850.1"/>
    <property type="molecule type" value="Genomic_DNA"/>
</dbReference>
<feature type="region of interest" description="Disordered" evidence="1">
    <location>
        <begin position="103"/>
        <end position="150"/>
    </location>
</feature>
<reference evidence="2 3" key="1">
    <citation type="journal article" date="2011" name="Proc. Natl. Acad. Sci. U.S.A.">
        <title>Evolutionary erosion of yeast sex chromosomes by mating-type switching accidents.</title>
        <authorList>
            <person name="Gordon J.L."/>
            <person name="Armisen D."/>
            <person name="Proux-Wera E."/>
            <person name="Oheigeartaigh S.S."/>
            <person name="Byrne K.P."/>
            <person name="Wolfe K.H."/>
        </authorList>
    </citation>
    <scope>NUCLEOTIDE SEQUENCE [LARGE SCALE GENOMIC DNA]</scope>
    <source>
        <strain evidence="3">ATCC 34711 / CBS 6284 / DSM 70876 / NBRC 10599 / NRRL Y-10934 / UCD 77-7</strain>
    </source>
</reference>
<proteinExistence type="predicted"/>
<evidence type="ECO:0008006" key="4">
    <source>
        <dbReference type="Google" id="ProtNLM"/>
    </source>
</evidence>
<evidence type="ECO:0000313" key="2">
    <source>
        <dbReference type="EMBL" id="CCH62850.1"/>
    </source>
</evidence>
<dbReference type="STRING" id="1071380.I2H8Z8"/>
<organism evidence="2 3">
    <name type="scientific">Henningerozyma blattae (strain ATCC 34711 / CBS 6284 / DSM 70876 / NBRC 10599 / NRRL Y-10934 / UCD 77-7)</name>
    <name type="common">Yeast</name>
    <name type="synonym">Tetrapisispora blattae</name>
    <dbReference type="NCBI Taxonomy" id="1071380"/>
    <lineage>
        <taxon>Eukaryota</taxon>
        <taxon>Fungi</taxon>
        <taxon>Dikarya</taxon>
        <taxon>Ascomycota</taxon>
        <taxon>Saccharomycotina</taxon>
        <taxon>Saccharomycetes</taxon>
        <taxon>Saccharomycetales</taxon>
        <taxon>Saccharomycetaceae</taxon>
        <taxon>Henningerozyma</taxon>
    </lineage>
</organism>
<feature type="compositionally biased region" description="Low complexity" evidence="1">
    <location>
        <begin position="107"/>
        <end position="142"/>
    </location>
</feature>
<feature type="compositionally biased region" description="Basic and acidic residues" evidence="1">
    <location>
        <begin position="395"/>
        <end position="415"/>
    </location>
</feature>
<dbReference type="OrthoDB" id="21221at2759"/>
<dbReference type="HOGENOM" id="CLU_625818_0_0_1"/>
<dbReference type="InParanoid" id="I2H8Z8"/>
<sequence>MSYFSYDQNLQQQTHTPLLETTFSNLSFRDARGTPASSSVQQMDQRNSASASMNMNMAPGQQTPIARRYNSSSFVNSNANNGFNMPMQLNNFNNYSNDPCKNNGIVSNNSVNNTSTNTANNTNNSNTAENNNNNNNNNAHTSGFDTATSTAGRSIMDSSRVVNGSFNTTVDSSFSSGYSDLNNNPNMGKNAIDYINTKNGNMIDPSSKNILNESLEENRSSGEIMTNHNLKLQIGIKDTQIHIIEGEIEKLKNKLIHEQHNNPNKAHIQHHQQQQHPDSDDVSLKVPQNIVAIFRKFSEVLQRKERELGDSKHKLESILTSLALNLSNSVTAHGRYDAEALAHRMIVRIETLKRENKEFAKMLAYGRSKEVLIELQLMKRENEELKKTLKELQELKNENKNRVTEDSNLEHKKVNVETQQDLDQIELDKTESKVAVAK</sequence>
<protein>
    <recommendedName>
        <fullName evidence="4">Mum2p</fullName>
    </recommendedName>
</protein>
<name>I2H8Z8_HENB6</name>
<dbReference type="Proteomes" id="UP000002866">
    <property type="component" value="Chromosome 9"/>
</dbReference>
<gene>
    <name evidence="2" type="primary">TBLA0I01910</name>
    <name evidence="2" type="ORF">TBLA_0I01910</name>
</gene>
<dbReference type="eggNOG" id="ENOG502S20W">
    <property type="taxonomic scope" value="Eukaryota"/>
</dbReference>
<feature type="region of interest" description="Disordered" evidence="1">
    <location>
        <begin position="395"/>
        <end position="422"/>
    </location>
</feature>
<dbReference type="KEGG" id="tbl:TBLA_0I01910"/>
<evidence type="ECO:0000313" key="3">
    <source>
        <dbReference type="Proteomes" id="UP000002866"/>
    </source>
</evidence>